<organism evidence="3 4">
    <name type="scientific">Smittium culicis</name>
    <dbReference type="NCBI Taxonomy" id="133412"/>
    <lineage>
        <taxon>Eukaryota</taxon>
        <taxon>Fungi</taxon>
        <taxon>Fungi incertae sedis</taxon>
        <taxon>Zoopagomycota</taxon>
        <taxon>Kickxellomycotina</taxon>
        <taxon>Harpellomycetes</taxon>
        <taxon>Harpellales</taxon>
        <taxon>Legeriomycetaceae</taxon>
        <taxon>Smittium</taxon>
    </lineage>
</organism>
<feature type="compositionally biased region" description="Low complexity" evidence="1">
    <location>
        <begin position="67"/>
        <end position="79"/>
    </location>
</feature>
<dbReference type="Pfam" id="PF02338">
    <property type="entry name" value="OTU"/>
    <property type="match status" value="1"/>
</dbReference>
<dbReference type="InterPro" id="IPR050704">
    <property type="entry name" value="Peptidase_C85-like"/>
</dbReference>
<dbReference type="STRING" id="133412.A0A1R1YHZ1"/>
<accession>A0A1R1YHZ1</accession>
<feature type="region of interest" description="Disordered" evidence="1">
    <location>
        <begin position="67"/>
        <end position="89"/>
    </location>
</feature>
<feature type="domain" description="OTU" evidence="2">
    <location>
        <begin position="21"/>
        <end position="219"/>
    </location>
</feature>
<reference evidence="3 4" key="1">
    <citation type="submission" date="2017-01" db="EMBL/GenBank/DDBJ databases">
        <authorList>
            <person name="Mah S.A."/>
            <person name="Swanson W.J."/>
            <person name="Moy G.W."/>
            <person name="Vacquier V.D."/>
        </authorList>
    </citation>
    <scope>NUCLEOTIDE SEQUENCE [LARGE SCALE GENOMIC DNA]</scope>
    <source>
        <strain evidence="3 4">GSMNP</strain>
    </source>
</reference>
<dbReference type="PANTHER" id="PTHR12419">
    <property type="entry name" value="OTU DOMAIN CONTAINING PROTEIN"/>
    <property type="match status" value="1"/>
</dbReference>
<name>A0A1R1YHZ1_9FUNG</name>
<dbReference type="PANTHER" id="PTHR12419:SF10">
    <property type="entry name" value="DEUBIQUITINASE OTUD6B"/>
    <property type="match status" value="1"/>
</dbReference>
<sequence length="219" mass="24380">MPNKSQVEYEQLASMLRKENLIIKQVAANGHCLYNSIIDQLLNVQSCSSLSLGEDLSELARKFGSSDSYDNTNNTSSSSPDENGNNTDKWVPSVKQLREIAADYMLTNKHLFMPFMVNESTGDMMSEDEFAEHINEIKNTSLWAGHFEITALASSLDRTILIYMADSDSPLIVNDNVNSEPIGAESTNLSSKKTNAPLRISFHKHAFGLGEHYNSVIRI</sequence>
<dbReference type="SUPFAM" id="SSF54001">
    <property type="entry name" value="Cysteine proteinases"/>
    <property type="match status" value="1"/>
</dbReference>
<keyword evidence="4" id="KW-1185">Reference proteome</keyword>
<dbReference type="Proteomes" id="UP000187283">
    <property type="component" value="Unassembled WGS sequence"/>
</dbReference>
<dbReference type="OrthoDB" id="415023at2759"/>
<evidence type="ECO:0000313" key="4">
    <source>
        <dbReference type="Proteomes" id="UP000187283"/>
    </source>
</evidence>
<dbReference type="CDD" id="cd22748">
    <property type="entry name" value="OTU_OTUD6-like"/>
    <property type="match status" value="1"/>
</dbReference>
<dbReference type="InterPro" id="IPR003323">
    <property type="entry name" value="OTU_dom"/>
</dbReference>
<evidence type="ECO:0000313" key="3">
    <source>
        <dbReference type="EMBL" id="OMJ26531.1"/>
    </source>
</evidence>
<dbReference type="AlphaFoldDB" id="A0A1R1YHZ1"/>
<protein>
    <submittedName>
        <fullName evidence="3">OTU domain-containing protein 6B</fullName>
    </submittedName>
</protein>
<dbReference type="InterPro" id="IPR038765">
    <property type="entry name" value="Papain-like_cys_pep_sf"/>
</dbReference>
<dbReference type="Gene3D" id="3.90.70.80">
    <property type="match status" value="1"/>
</dbReference>
<gene>
    <name evidence="3" type="ORF">AYI70_g94</name>
</gene>
<evidence type="ECO:0000259" key="2">
    <source>
        <dbReference type="PROSITE" id="PS50802"/>
    </source>
</evidence>
<dbReference type="EMBL" id="LSSN01000010">
    <property type="protein sequence ID" value="OMJ26531.1"/>
    <property type="molecule type" value="Genomic_DNA"/>
</dbReference>
<comment type="caution">
    <text evidence="3">The sequence shown here is derived from an EMBL/GenBank/DDBJ whole genome shotgun (WGS) entry which is preliminary data.</text>
</comment>
<evidence type="ECO:0000256" key="1">
    <source>
        <dbReference type="SAM" id="MobiDB-lite"/>
    </source>
</evidence>
<dbReference type="GO" id="GO:0004843">
    <property type="term" value="F:cysteine-type deubiquitinase activity"/>
    <property type="evidence" value="ECO:0007669"/>
    <property type="project" value="TreeGrafter"/>
</dbReference>
<dbReference type="PROSITE" id="PS50802">
    <property type="entry name" value="OTU"/>
    <property type="match status" value="1"/>
</dbReference>
<dbReference type="GO" id="GO:0016579">
    <property type="term" value="P:protein deubiquitination"/>
    <property type="evidence" value="ECO:0007669"/>
    <property type="project" value="TreeGrafter"/>
</dbReference>
<proteinExistence type="predicted"/>